<evidence type="ECO:0000313" key="16">
    <source>
        <dbReference type="EMBL" id="SHI60999.1"/>
    </source>
</evidence>
<dbReference type="PROSITE" id="PS50109">
    <property type="entry name" value="HIS_KIN"/>
    <property type="match status" value="1"/>
</dbReference>
<sequence>MLRNREIRIILALVAFISTAGAAACFYISVAAGIIASIAFLMVILAFLLFTRWRYRQIHLLSGYLRRIAGGDYSLDVRDNQEGELSILKNEIYKVTVTLSEQASLLKKDKQFLADSLSDISHQLKTPITSMSVMAELLQNENLPQDKRAEFVRNIHSQLERLKWLVSSLLKLSRIDAGTIEFKKERIRVRELVSRAVEPILIPMELKEQTLEITGDEDAELTGDSNWTAEALANIVKNCMEHTPAGGRITIAFSENSLYTDITISDNGEGIHKQDLPHIFKRFYKGKNAHQDSIGIGLAMSRSIIENQNGTIEVSSEKGKGTTFTVKFYKGVV</sequence>
<feature type="transmembrane region" description="Helical" evidence="14">
    <location>
        <begin position="32"/>
        <end position="50"/>
    </location>
</feature>
<dbReference type="InterPro" id="IPR036890">
    <property type="entry name" value="HATPase_C_sf"/>
</dbReference>
<comment type="subcellular location">
    <subcellularLocation>
        <location evidence="2">Cell membrane</location>
        <topology evidence="2">Multi-pass membrane protein</topology>
    </subcellularLocation>
</comment>
<dbReference type="Pfam" id="PF00512">
    <property type="entry name" value="HisKA"/>
    <property type="match status" value="1"/>
</dbReference>
<evidence type="ECO:0000256" key="10">
    <source>
        <dbReference type="ARBA" id="ARBA00022840"/>
    </source>
</evidence>
<keyword evidence="10" id="KW-0067">ATP-binding</keyword>
<keyword evidence="6" id="KW-0808">Transferase</keyword>
<dbReference type="InterPro" id="IPR003594">
    <property type="entry name" value="HATPase_dom"/>
</dbReference>
<evidence type="ECO:0000256" key="7">
    <source>
        <dbReference type="ARBA" id="ARBA00022692"/>
    </source>
</evidence>
<evidence type="ECO:0000256" key="4">
    <source>
        <dbReference type="ARBA" id="ARBA00022475"/>
    </source>
</evidence>
<dbReference type="Gene3D" id="6.10.340.10">
    <property type="match status" value="1"/>
</dbReference>
<dbReference type="PRINTS" id="PR00344">
    <property type="entry name" value="BCTRLSENSOR"/>
</dbReference>
<proteinExistence type="predicted"/>
<dbReference type="PROSITE" id="PS51257">
    <property type="entry name" value="PROKAR_LIPOPROTEIN"/>
    <property type="match status" value="1"/>
</dbReference>
<keyword evidence="4" id="KW-1003">Cell membrane</keyword>
<name>A0A1M6CJ39_9FIRM</name>
<dbReference type="SMART" id="SM00388">
    <property type="entry name" value="HisKA"/>
    <property type="match status" value="1"/>
</dbReference>
<evidence type="ECO:0000256" key="2">
    <source>
        <dbReference type="ARBA" id="ARBA00004651"/>
    </source>
</evidence>
<keyword evidence="11 14" id="KW-1133">Transmembrane helix</keyword>
<evidence type="ECO:0000256" key="1">
    <source>
        <dbReference type="ARBA" id="ARBA00000085"/>
    </source>
</evidence>
<evidence type="ECO:0000256" key="9">
    <source>
        <dbReference type="ARBA" id="ARBA00022777"/>
    </source>
</evidence>
<evidence type="ECO:0000313" key="17">
    <source>
        <dbReference type="Proteomes" id="UP000324781"/>
    </source>
</evidence>
<gene>
    <name evidence="16" type="ORF">SAMN05444373_100538</name>
</gene>
<dbReference type="RefSeq" id="WP_149677807.1">
    <property type="nucleotide sequence ID" value="NZ_DAONMB010000101.1"/>
</dbReference>
<dbReference type="GO" id="GO:0005524">
    <property type="term" value="F:ATP binding"/>
    <property type="evidence" value="ECO:0007669"/>
    <property type="project" value="UniProtKB-KW"/>
</dbReference>
<evidence type="ECO:0000256" key="8">
    <source>
        <dbReference type="ARBA" id="ARBA00022741"/>
    </source>
</evidence>
<dbReference type="Gene3D" id="3.30.565.10">
    <property type="entry name" value="Histidine kinase-like ATPase, C-terminal domain"/>
    <property type="match status" value="1"/>
</dbReference>
<dbReference type="InterPro" id="IPR005467">
    <property type="entry name" value="His_kinase_dom"/>
</dbReference>
<dbReference type="AlphaFoldDB" id="A0A1M6CJ39"/>
<keyword evidence="13 14" id="KW-0472">Membrane</keyword>
<dbReference type="CDD" id="cd00075">
    <property type="entry name" value="HATPase"/>
    <property type="match status" value="1"/>
</dbReference>
<evidence type="ECO:0000256" key="12">
    <source>
        <dbReference type="ARBA" id="ARBA00023012"/>
    </source>
</evidence>
<dbReference type="GO" id="GO:0005886">
    <property type="term" value="C:plasma membrane"/>
    <property type="evidence" value="ECO:0007669"/>
    <property type="project" value="UniProtKB-SubCell"/>
</dbReference>
<evidence type="ECO:0000256" key="6">
    <source>
        <dbReference type="ARBA" id="ARBA00022679"/>
    </source>
</evidence>
<evidence type="ECO:0000256" key="3">
    <source>
        <dbReference type="ARBA" id="ARBA00012438"/>
    </source>
</evidence>
<dbReference type="Gene3D" id="1.10.287.130">
    <property type="match status" value="1"/>
</dbReference>
<evidence type="ECO:0000259" key="15">
    <source>
        <dbReference type="PROSITE" id="PS50109"/>
    </source>
</evidence>
<keyword evidence="5" id="KW-0597">Phosphoprotein</keyword>
<dbReference type="Proteomes" id="UP000324781">
    <property type="component" value="Unassembled WGS sequence"/>
</dbReference>
<dbReference type="SUPFAM" id="SSF55874">
    <property type="entry name" value="ATPase domain of HSP90 chaperone/DNA topoisomerase II/histidine kinase"/>
    <property type="match status" value="1"/>
</dbReference>
<comment type="catalytic activity">
    <reaction evidence="1">
        <text>ATP + protein L-histidine = ADP + protein N-phospho-L-histidine.</text>
        <dbReference type="EC" id="2.7.13.3"/>
    </reaction>
</comment>
<evidence type="ECO:0000256" key="5">
    <source>
        <dbReference type="ARBA" id="ARBA00022553"/>
    </source>
</evidence>
<dbReference type="Pfam" id="PF02518">
    <property type="entry name" value="HATPase_c"/>
    <property type="match status" value="1"/>
</dbReference>
<dbReference type="OrthoDB" id="9773956at2"/>
<dbReference type="InterPro" id="IPR004358">
    <property type="entry name" value="Sig_transdc_His_kin-like_C"/>
</dbReference>
<dbReference type="EMBL" id="FQZP01000005">
    <property type="protein sequence ID" value="SHI60999.1"/>
    <property type="molecule type" value="Genomic_DNA"/>
</dbReference>
<dbReference type="GO" id="GO:0000155">
    <property type="term" value="F:phosphorelay sensor kinase activity"/>
    <property type="evidence" value="ECO:0007669"/>
    <property type="project" value="InterPro"/>
</dbReference>
<evidence type="ECO:0000256" key="11">
    <source>
        <dbReference type="ARBA" id="ARBA00022989"/>
    </source>
</evidence>
<evidence type="ECO:0000256" key="14">
    <source>
        <dbReference type="SAM" id="Phobius"/>
    </source>
</evidence>
<dbReference type="InterPro" id="IPR003661">
    <property type="entry name" value="HisK_dim/P_dom"/>
</dbReference>
<keyword evidence="7 14" id="KW-0812">Transmembrane</keyword>
<reference evidence="16 17" key="1">
    <citation type="submission" date="2016-11" db="EMBL/GenBank/DDBJ databases">
        <authorList>
            <person name="Varghese N."/>
            <person name="Submissions S."/>
        </authorList>
    </citation>
    <scope>NUCLEOTIDE SEQUENCE [LARGE SCALE GENOMIC DNA]</scope>
    <source>
        <strain evidence="16 17">DSM 19027</strain>
    </source>
</reference>
<dbReference type="PANTHER" id="PTHR45528:SF1">
    <property type="entry name" value="SENSOR HISTIDINE KINASE CPXA"/>
    <property type="match status" value="1"/>
</dbReference>
<keyword evidence="8" id="KW-0547">Nucleotide-binding</keyword>
<dbReference type="SMART" id="SM00387">
    <property type="entry name" value="HATPase_c"/>
    <property type="match status" value="1"/>
</dbReference>
<keyword evidence="12" id="KW-0902">Two-component regulatory system</keyword>
<evidence type="ECO:0000256" key="13">
    <source>
        <dbReference type="ARBA" id="ARBA00023136"/>
    </source>
</evidence>
<protein>
    <recommendedName>
        <fullName evidence="3">histidine kinase</fullName>
        <ecNumber evidence="3">2.7.13.3</ecNumber>
    </recommendedName>
</protein>
<keyword evidence="9 16" id="KW-0418">Kinase</keyword>
<feature type="domain" description="Histidine kinase" evidence="15">
    <location>
        <begin position="119"/>
        <end position="332"/>
    </location>
</feature>
<dbReference type="InterPro" id="IPR050398">
    <property type="entry name" value="HssS/ArlS-like"/>
</dbReference>
<dbReference type="InterPro" id="IPR036097">
    <property type="entry name" value="HisK_dim/P_sf"/>
</dbReference>
<dbReference type="EC" id="2.7.13.3" evidence="3"/>
<keyword evidence="17" id="KW-1185">Reference proteome</keyword>
<dbReference type="PANTHER" id="PTHR45528">
    <property type="entry name" value="SENSOR HISTIDINE KINASE CPXA"/>
    <property type="match status" value="1"/>
</dbReference>
<dbReference type="CDD" id="cd00082">
    <property type="entry name" value="HisKA"/>
    <property type="match status" value="1"/>
</dbReference>
<organism evidence="16 17">
    <name type="scientific">Thermoclostridium caenicola</name>
    <dbReference type="NCBI Taxonomy" id="659425"/>
    <lineage>
        <taxon>Bacteria</taxon>
        <taxon>Bacillati</taxon>
        <taxon>Bacillota</taxon>
        <taxon>Clostridia</taxon>
        <taxon>Eubacteriales</taxon>
        <taxon>Oscillospiraceae</taxon>
        <taxon>Thermoclostridium</taxon>
    </lineage>
</organism>
<dbReference type="SUPFAM" id="SSF47384">
    <property type="entry name" value="Homodimeric domain of signal transducing histidine kinase"/>
    <property type="match status" value="1"/>
</dbReference>
<accession>A0A1M6CJ39</accession>